<dbReference type="EMBL" id="LT960612">
    <property type="protein sequence ID" value="SON52271.1"/>
    <property type="molecule type" value="Genomic_DNA"/>
</dbReference>
<dbReference type="Proteomes" id="UP000235828">
    <property type="component" value="Chromosome B"/>
</dbReference>
<dbReference type="RefSeq" id="WP_102524565.1">
    <property type="nucleotide sequence ID" value="NZ_LT960612.1"/>
</dbReference>
<sequence length="193" mass="22184">MSALTEQQEQAISTFKENLHLPGGGFHALIVELCKEYQLPFQQVRSVLKKSQTAVEKKIRLDFTHISASDLTKENWLAIIEQALIPLAEATPAVMESLSQHEPYQKAVACIKQGVADEAQRQHLLVELEVIYEQQVCKPLKAMLYTTVLYWELSEDVFNMNKELRLKFSDYPQYMDATEHLFELWQQVKSAAI</sequence>
<name>A0A2N8ZK33_9VIBR</name>
<protein>
    <submittedName>
        <fullName evidence="1">Uncharacterized protein</fullName>
    </submittedName>
</protein>
<dbReference type="OrthoDB" id="5904656at2"/>
<organism evidence="1 2">
    <name type="scientific">Vibrio tapetis subsp. tapetis</name>
    <dbReference type="NCBI Taxonomy" id="1671868"/>
    <lineage>
        <taxon>Bacteria</taxon>
        <taxon>Pseudomonadati</taxon>
        <taxon>Pseudomonadota</taxon>
        <taxon>Gammaproteobacteria</taxon>
        <taxon>Vibrionales</taxon>
        <taxon>Vibrionaceae</taxon>
        <taxon>Vibrio</taxon>
    </lineage>
</organism>
<evidence type="ECO:0000313" key="2">
    <source>
        <dbReference type="Proteomes" id="UP000235828"/>
    </source>
</evidence>
<evidence type="ECO:0000313" key="1">
    <source>
        <dbReference type="EMBL" id="SON52271.1"/>
    </source>
</evidence>
<gene>
    <name evidence="1" type="ORF">VTAP4600_B0660</name>
</gene>
<keyword evidence="2" id="KW-1185">Reference proteome</keyword>
<dbReference type="KEGG" id="vta:B0660"/>
<proteinExistence type="predicted"/>
<dbReference type="AlphaFoldDB" id="A0A2N8ZK33"/>
<accession>A0A2N8ZK33</accession>
<reference evidence="1 2" key="1">
    <citation type="submission" date="2017-10" db="EMBL/GenBank/DDBJ databases">
        <authorList>
            <person name="Banno H."/>
            <person name="Chua N.-H."/>
        </authorList>
    </citation>
    <scope>NUCLEOTIDE SEQUENCE [LARGE SCALE GENOMIC DNA]</scope>
    <source>
        <strain evidence="1">Vibrio tapetis CECT4600</strain>
    </source>
</reference>